<dbReference type="InterPro" id="IPR057178">
    <property type="entry name" value="DUF7856"/>
</dbReference>
<feature type="coiled-coil region" evidence="1">
    <location>
        <begin position="191"/>
        <end position="225"/>
    </location>
</feature>
<proteinExistence type="predicted"/>
<organism evidence="3 4">
    <name type="scientific">Halopenitus persicus</name>
    <dbReference type="NCBI Taxonomy" id="1048396"/>
    <lineage>
        <taxon>Archaea</taxon>
        <taxon>Methanobacteriati</taxon>
        <taxon>Methanobacteriota</taxon>
        <taxon>Stenosarchaea group</taxon>
        <taxon>Halobacteria</taxon>
        <taxon>Halobacteriales</taxon>
        <taxon>Haloferacaceae</taxon>
        <taxon>Halopenitus</taxon>
    </lineage>
</organism>
<accession>A0A1H3FRB3</accession>
<dbReference type="EMBL" id="FNPC01000002">
    <property type="protein sequence ID" value="SDX93612.1"/>
    <property type="molecule type" value="Genomic_DNA"/>
</dbReference>
<protein>
    <submittedName>
        <fullName evidence="3">Uncharacterized protein</fullName>
    </submittedName>
</protein>
<keyword evidence="4" id="KW-1185">Reference proteome</keyword>
<feature type="region of interest" description="Disordered" evidence="2">
    <location>
        <begin position="298"/>
        <end position="342"/>
    </location>
</feature>
<evidence type="ECO:0000313" key="4">
    <source>
        <dbReference type="Proteomes" id="UP000199079"/>
    </source>
</evidence>
<dbReference type="AlphaFoldDB" id="A0A1H3FRB3"/>
<evidence type="ECO:0000256" key="2">
    <source>
        <dbReference type="SAM" id="MobiDB-lite"/>
    </source>
</evidence>
<evidence type="ECO:0000256" key="1">
    <source>
        <dbReference type="SAM" id="Coils"/>
    </source>
</evidence>
<gene>
    <name evidence="3" type="ORF">SAMN05216564_102182</name>
</gene>
<evidence type="ECO:0000313" key="3">
    <source>
        <dbReference type="EMBL" id="SDX93612.1"/>
    </source>
</evidence>
<dbReference type="RefSeq" id="WP_092730985.1">
    <property type="nucleotide sequence ID" value="NZ_FNPC01000002.1"/>
</dbReference>
<dbReference type="Proteomes" id="UP000199079">
    <property type="component" value="Unassembled WGS sequence"/>
</dbReference>
<reference evidence="4" key="1">
    <citation type="submission" date="2016-10" db="EMBL/GenBank/DDBJ databases">
        <authorList>
            <person name="Varghese N."/>
            <person name="Submissions S."/>
        </authorList>
    </citation>
    <scope>NUCLEOTIDE SEQUENCE [LARGE SCALE GENOMIC DNA]</scope>
    <source>
        <strain evidence="4">DC30,IBRC 10041,KCTC 4046</strain>
    </source>
</reference>
<dbReference type="Pfam" id="PF25254">
    <property type="entry name" value="DUF7856"/>
    <property type="match status" value="1"/>
</dbReference>
<name>A0A1H3FRB3_9EURY</name>
<dbReference type="OrthoDB" id="242664at2157"/>
<sequence>MNGRVRSPRSVRVRIGDVVRSGTVIDLRDVVRATDDTTAPLADRLLDRIRPPATVDDCSVTDDAAVDAGRRSSAGTTPVTVRCVRPTTPTALDRVPSGRSLHELLAIAARERGHTASVDARLARRRRRLHGIDPPTVDVAEARRRVAETGAEIDRLRERAATIRGELTARRELGEDRGDVREELEGTLAELSEAETSRIAATQDLDRARREARRARDRRERRLELADEVANLERSARRELVEAVHPTFRSALERLPVTVQPGSWPTEVRGSSVVAELVAIAIAGRRAPVVLVEGMDGSTEKADGSVAGTDGNGSGASDEGGLDPETLTATAGRRRGFPIVRT</sequence>
<keyword evidence="1" id="KW-0175">Coiled coil</keyword>